<dbReference type="PROSITE" id="PS50164">
    <property type="entry name" value="GIY_YIG"/>
    <property type="match status" value="1"/>
</dbReference>
<dbReference type="Gene3D" id="3.30.420.10">
    <property type="entry name" value="Ribonuclease H-like superfamily/Ribonuclease H"/>
    <property type="match status" value="1"/>
</dbReference>
<dbReference type="EMBL" id="SDKK01000001">
    <property type="protein sequence ID" value="TYC62155.1"/>
    <property type="molecule type" value="Genomic_DNA"/>
</dbReference>
<evidence type="ECO:0000256" key="5">
    <source>
        <dbReference type="ARBA" id="ARBA00022881"/>
    </source>
</evidence>
<evidence type="ECO:0000313" key="15">
    <source>
        <dbReference type="EMBL" id="TYC62155.1"/>
    </source>
</evidence>
<evidence type="ECO:0000256" key="10">
    <source>
        <dbReference type="ARBA" id="ARBA00040756"/>
    </source>
</evidence>
<dbReference type="InterPro" id="IPR050066">
    <property type="entry name" value="UvrABC_protein_C"/>
</dbReference>
<dbReference type="InterPro" id="IPR035901">
    <property type="entry name" value="GIY-YIG_endonuc_sf"/>
</dbReference>
<comment type="catalytic activity">
    <reaction evidence="13">
        <text>DNA(n) + a 2'-deoxyribonucleoside 5'-triphosphate = DNA(n+1) + diphosphate</text>
        <dbReference type="Rhea" id="RHEA:22508"/>
        <dbReference type="Rhea" id="RHEA-COMP:17339"/>
        <dbReference type="Rhea" id="RHEA-COMP:17340"/>
        <dbReference type="ChEBI" id="CHEBI:33019"/>
        <dbReference type="ChEBI" id="CHEBI:61560"/>
        <dbReference type="ChEBI" id="CHEBI:173112"/>
        <dbReference type="EC" id="2.7.7.7"/>
    </reaction>
</comment>
<dbReference type="InterPro" id="IPR036397">
    <property type="entry name" value="RNaseH_sf"/>
</dbReference>
<dbReference type="Proteomes" id="UP000389128">
    <property type="component" value="Unassembled WGS sequence"/>
</dbReference>
<evidence type="ECO:0000259" key="14">
    <source>
        <dbReference type="PROSITE" id="PS50164"/>
    </source>
</evidence>
<dbReference type="InterPro" id="IPR006054">
    <property type="entry name" value="DnaQ"/>
</dbReference>
<evidence type="ECO:0000256" key="1">
    <source>
        <dbReference type="ARBA" id="ARBA00012417"/>
    </source>
</evidence>
<keyword evidence="4" id="KW-0378">Hydrolase</keyword>
<evidence type="ECO:0000256" key="8">
    <source>
        <dbReference type="ARBA" id="ARBA00025483"/>
    </source>
</evidence>
<evidence type="ECO:0000256" key="7">
    <source>
        <dbReference type="ARBA" id="ARBA00023236"/>
    </source>
</evidence>
<evidence type="ECO:0000256" key="2">
    <source>
        <dbReference type="ARBA" id="ARBA00022763"/>
    </source>
</evidence>
<dbReference type="OrthoDB" id="9803913at2"/>
<dbReference type="SMART" id="SM00479">
    <property type="entry name" value="EXOIII"/>
    <property type="match status" value="1"/>
</dbReference>
<dbReference type="CDD" id="cd06127">
    <property type="entry name" value="DEDDh"/>
    <property type="match status" value="1"/>
</dbReference>
<dbReference type="FunFam" id="3.30.420.10:FF:000045">
    <property type="entry name" value="3'-5' exonuclease DinG"/>
    <property type="match status" value="1"/>
</dbReference>
<evidence type="ECO:0000256" key="12">
    <source>
        <dbReference type="ARBA" id="ARBA00042732"/>
    </source>
</evidence>
<accession>A0A6C2D8X2</accession>
<dbReference type="PANTHER" id="PTHR30562:SF10">
    <property type="entry name" value="EXCINUCLEASE CHO"/>
    <property type="match status" value="1"/>
</dbReference>
<dbReference type="InterPro" id="IPR012337">
    <property type="entry name" value="RNaseH-like_sf"/>
</dbReference>
<name>A0A6C2D8X2_9RHOO</name>
<keyword evidence="6" id="KW-0234">DNA repair</keyword>
<keyword evidence="3" id="KW-0228">DNA excision</keyword>
<comment type="caution">
    <text evidence="15">The sequence shown here is derived from an EMBL/GenBank/DDBJ whole genome shotgun (WGS) entry which is preliminary data.</text>
</comment>
<dbReference type="GO" id="GO:0009432">
    <property type="term" value="P:SOS response"/>
    <property type="evidence" value="ECO:0007669"/>
    <property type="project" value="UniProtKB-KW"/>
</dbReference>
<dbReference type="CDD" id="cd10434">
    <property type="entry name" value="GIY-YIG_UvrC_Cho"/>
    <property type="match status" value="1"/>
</dbReference>
<comment type="subunit">
    <text evidence="9">DNA polymerase III contains a core (composed of alpha, epsilon and theta chains) that associates with a tau subunit. This core dimerizes to form the POLIII' complex. PolIII' associates with the gamma complex (composed of gamma, delta, delta', psi and chi chains) and with the beta chain to form the complete DNA polymerase III complex.</text>
</comment>
<dbReference type="SUPFAM" id="SSF82771">
    <property type="entry name" value="GIY-YIG endonuclease"/>
    <property type="match status" value="1"/>
</dbReference>
<dbReference type="InterPro" id="IPR000305">
    <property type="entry name" value="GIY-YIG_endonuc"/>
</dbReference>
<sequence>MKLDNGRWRGLAFVDIETNGGTATIDGITEVGIVEVDEDGVREWSHLVRPEGRIPEFIERLTGISNEMVADAPTFAELAEEIYDRLDGRLFIAHNARFDYGFLRNAFERVGMPLRPSVLCTVKLSRTLYPEHKRHGLDSLIERHGLRVADRHRALGDAQLVWQFWQLIHEAFEHSVIDAAIARLSGHPSLPPNLDPAVIDELPEGPGVYLFFGENDLPLYVGKSVDIRSRVLSHFSADHRSAKEMSLSQQLRRIEWIETAGEIGALLLEASLVKSRQPIHNRRLRRQSDLCAWQLVEDGQGGWRPELAYARDLDPGRQDNLFGFFTSRAAAIKALRTLAEEHSLCQACLGLEKVRSGQPCFGYQLKRCRGACIGGEARGMHGARLIAALHKLKVARWPHPGPVGIREGESIHVVDGWCYLGTAKDESEVWALLESGKPAFDLDVFKILQKAMGKATVLPLFPETPAGG</sequence>
<comment type="function">
    <text evidence="8">DNA polymerase III is a complex, multichain enzyme responsible for most of the replicative synthesis in bacteria. The epsilon subunit contain the editing function and is a proofreading 3'-5' exonuclease.</text>
</comment>
<dbReference type="GO" id="GO:0003677">
    <property type="term" value="F:DNA binding"/>
    <property type="evidence" value="ECO:0007669"/>
    <property type="project" value="InterPro"/>
</dbReference>
<evidence type="ECO:0000256" key="9">
    <source>
        <dbReference type="ARBA" id="ARBA00026073"/>
    </source>
</evidence>
<dbReference type="RefSeq" id="WP_148577245.1">
    <property type="nucleotide sequence ID" value="NZ_SDKK01000001.1"/>
</dbReference>
<reference evidence="15 16" key="1">
    <citation type="submission" date="2019-01" db="EMBL/GenBank/DDBJ databases">
        <title>Zoogloea oleivorans genome sequencing and assembly.</title>
        <authorList>
            <person name="Tancsics A."/>
            <person name="Farkas M."/>
            <person name="Kriszt B."/>
            <person name="Maroti G."/>
            <person name="Horvath B."/>
        </authorList>
    </citation>
    <scope>NUCLEOTIDE SEQUENCE [LARGE SCALE GENOMIC DNA]</scope>
    <source>
        <strain evidence="15 16">Buc</strain>
    </source>
</reference>
<dbReference type="InterPro" id="IPR013520">
    <property type="entry name" value="Ribonucl_H"/>
</dbReference>
<gene>
    <name evidence="15" type="ORF">ETQ85_00965</name>
</gene>
<dbReference type="GO" id="GO:0004527">
    <property type="term" value="F:exonuclease activity"/>
    <property type="evidence" value="ECO:0007669"/>
    <property type="project" value="UniProtKB-ARBA"/>
</dbReference>
<keyword evidence="16" id="KW-1185">Reference proteome</keyword>
<keyword evidence="5" id="KW-0267">Excision nuclease</keyword>
<feature type="domain" description="GIY-YIG" evidence="14">
    <location>
        <begin position="204"/>
        <end position="282"/>
    </location>
</feature>
<evidence type="ECO:0000256" key="4">
    <source>
        <dbReference type="ARBA" id="ARBA00022801"/>
    </source>
</evidence>
<dbReference type="EC" id="2.7.7.7" evidence="1"/>
<evidence type="ECO:0000256" key="13">
    <source>
        <dbReference type="ARBA" id="ARBA00049244"/>
    </source>
</evidence>
<keyword evidence="2" id="KW-0227">DNA damage</keyword>
<evidence type="ECO:0000256" key="6">
    <source>
        <dbReference type="ARBA" id="ARBA00023204"/>
    </source>
</evidence>
<dbReference type="GO" id="GO:0009380">
    <property type="term" value="C:excinuclease repair complex"/>
    <property type="evidence" value="ECO:0007669"/>
    <property type="project" value="TreeGrafter"/>
</dbReference>
<evidence type="ECO:0000256" key="3">
    <source>
        <dbReference type="ARBA" id="ARBA00022769"/>
    </source>
</evidence>
<dbReference type="PANTHER" id="PTHR30562">
    <property type="entry name" value="UVRC/OXIDOREDUCTASE"/>
    <property type="match status" value="1"/>
</dbReference>
<dbReference type="AlphaFoldDB" id="A0A6C2D8X2"/>
<dbReference type="SMART" id="SM00465">
    <property type="entry name" value="GIYc"/>
    <property type="match status" value="1"/>
</dbReference>
<dbReference type="InterPro" id="IPR047296">
    <property type="entry name" value="GIY-YIG_UvrC_Cho"/>
</dbReference>
<evidence type="ECO:0000256" key="11">
    <source>
        <dbReference type="ARBA" id="ARBA00042138"/>
    </source>
</evidence>
<evidence type="ECO:0000313" key="16">
    <source>
        <dbReference type="Proteomes" id="UP000389128"/>
    </source>
</evidence>
<dbReference type="GO" id="GO:0006260">
    <property type="term" value="P:DNA replication"/>
    <property type="evidence" value="ECO:0007669"/>
    <property type="project" value="InterPro"/>
</dbReference>
<organism evidence="15 16">
    <name type="scientific">Zoogloea oleivorans</name>
    <dbReference type="NCBI Taxonomy" id="1552750"/>
    <lineage>
        <taxon>Bacteria</taxon>
        <taxon>Pseudomonadati</taxon>
        <taxon>Pseudomonadota</taxon>
        <taxon>Betaproteobacteria</taxon>
        <taxon>Rhodocyclales</taxon>
        <taxon>Zoogloeaceae</taxon>
        <taxon>Zoogloea</taxon>
    </lineage>
</organism>
<dbReference type="GO" id="GO:0006289">
    <property type="term" value="P:nucleotide-excision repair"/>
    <property type="evidence" value="ECO:0007669"/>
    <property type="project" value="InterPro"/>
</dbReference>
<dbReference type="SUPFAM" id="SSF53098">
    <property type="entry name" value="Ribonuclease H-like"/>
    <property type="match status" value="1"/>
</dbReference>
<dbReference type="NCBIfam" id="TIGR00573">
    <property type="entry name" value="dnaq"/>
    <property type="match status" value="1"/>
</dbReference>
<keyword evidence="7" id="KW-0742">SOS response</keyword>
<protein>
    <recommendedName>
        <fullName evidence="10">Excinuclease cho</fullName>
        <ecNumber evidence="1">2.7.7.7</ecNumber>
    </recommendedName>
    <alternativeName>
        <fullName evidence="12">Endonuclease cho</fullName>
    </alternativeName>
    <alternativeName>
        <fullName evidence="11">UvrC homolog protein</fullName>
    </alternativeName>
</protein>
<dbReference type="GO" id="GO:0003887">
    <property type="term" value="F:DNA-directed DNA polymerase activity"/>
    <property type="evidence" value="ECO:0007669"/>
    <property type="project" value="UniProtKB-EC"/>
</dbReference>
<proteinExistence type="predicted"/>
<dbReference type="Gene3D" id="3.40.1440.10">
    <property type="entry name" value="GIY-YIG endonuclease"/>
    <property type="match status" value="1"/>
</dbReference>
<dbReference type="Pfam" id="PF00929">
    <property type="entry name" value="RNase_T"/>
    <property type="match status" value="1"/>
</dbReference>